<evidence type="ECO:0000313" key="2">
    <source>
        <dbReference type="Proteomes" id="UP000000758"/>
    </source>
</evidence>
<sequence length="99" mass="10291">MRGRACRGPGLVPGHSCEDCSPEAAARALFRAPAIPVQGCVRICPGGGSCRPRGILFNTANLLGPVCNIRPILYSPPPELCGKGVRRHGRPPHAASRGG</sequence>
<dbReference type="EMBL" id="DP000238">
    <property type="protein sequence ID" value="ABK78115.1"/>
    <property type="molecule type" value="Genomic_DNA"/>
</dbReference>
<organism evidence="1 2">
    <name type="scientific">Cenarchaeum symbiosum (strain A)</name>
    <dbReference type="NCBI Taxonomy" id="414004"/>
    <lineage>
        <taxon>Archaea</taxon>
        <taxon>Nitrososphaerota</taxon>
        <taxon>Candidatus Cenarchaeales</taxon>
        <taxon>Candidatus Cenarchaeaceae</taxon>
        <taxon>Candidatus Cenarchaeum</taxon>
    </lineage>
</organism>
<reference evidence="1 2" key="1">
    <citation type="journal article" date="2006" name="Proc. Natl. Acad. Sci. U.S.A.">
        <title>Genomic analysis of the uncultivated marine crenarchaeote Cenarchaeum symbiosum.</title>
        <authorList>
            <person name="Hallam S.J."/>
            <person name="Konstantinidis K.T."/>
            <person name="Putnam N."/>
            <person name="Schleper C."/>
            <person name="Watanabe Y."/>
            <person name="Sugahara J."/>
            <person name="Preston C."/>
            <person name="de la Torre J."/>
            <person name="Richardson P.M."/>
            <person name="DeLong E.F."/>
        </authorList>
    </citation>
    <scope>NUCLEOTIDE SEQUENCE [LARGE SCALE GENOMIC DNA]</scope>
    <source>
        <strain evidence="2">A</strain>
    </source>
</reference>
<gene>
    <name evidence="1" type="ordered locus">CENSYa_1493</name>
</gene>
<dbReference type="STRING" id="414004.CENSYa_1493"/>
<dbReference type="HOGENOM" id="CLU_2313667_0_0_2"/>
<name>A0RXP8_CENSY</name>
<keyword evidence="2" id="KW-1185">Reference proteome</keyword>
<dbReference type="EnsemblBacteria" id="ABK78115">
    <property type="protein sequence ID" value="ABK78115"/>
    <property type="gene ID" value="CENSYa_1493"/>
</dbReference>
<proteinExistence type="predicted"/>
<evidence type="ECO:0000313" key="1">
    <source>
        <dbReference type="EMBL" id="ABK78115.1"/>
    </source>
</evidence>
<protein>
    <submittedName>
        <fullName evidence="1">Uncharacterized protein</fullName>
    </submittedName>
</protein>
<dbReference type="Proteomes" id="UP000000758">
    <property type="component" value="Chromosome"/>
</dbReference>
<dbReference type="AlphaFoldDB" id="A0RXP8"/>
<dbReference type="KEGG" id="csy:CENSYa_1493"/>
<accession>A0RXP8</accession>